<accession>A0A0G0QPQ0</accession>
<feature type="transmembrane region" description="Helical" evidence="1">
    <location>
        <begin position="69"/>
        <end position="87"/>
    </location>
</feature>
<keyword evidence="1" id="KW-1133">Transmembrane helix</keyword>
<comment type="caution">
    <text evidence="2">The sequence shown here is derived from an EMBL/GenBank/DDBJ whole genome shotgun (WGS) entry which is preliminary data.</text>
</comment>
<evidence type="ECO:0000313" key="3">
    <source>
        <dbReference type="Proteomes" id="UP000034881"/>
    </source>
</evidence>
<evidence type="ECO:0000313" key="2">
    <source>
        <dbReference type="EMBL" id="KKR42419.1"/>
    </source>
</evidence>
<evidence type="ECO:0000256" key="1">
    <source>
        <dbReference type="SAM" id="Phobius"/>
    </source>
</evidence>
<feature type="transmembrane region" description="Helical" evidence="1">
    <location>
        <begin position="13"/>
        <end position="33"/>
    </location>
</feature>
<dbReference type="AlphaFoldDB" id="A0A0G0QPQ0"/>
<reference evidence="2 3" key="1">
    <citation type="journal article" date="2015" name="Nature">
        <title>rRNA introns, odd ribosomes, and small enigmatic genomes across a large radiation of phyla.</title>
        <authorList>
            <person name="Brown C.T."/>
            <person name="Hug L.A."/>
            <person name="Thomas B.C."/>
            <person name="Sharon I."/>
            <person name="Castelle C.J."/>
            <person name="Singh A."/>
            <person name="Wilkins M.J."/>
            <person name="Williams K.H."/>
            <person name="Banfield J.F."/>
        </authorList>
    </citation>
    <scope>NUCLEOTIDE SEQUENCE [LARGE SCALE GENOMIC DNA]</scope>
</reference>
<name>A0A0G0QPQ0_9BACT</name>
<gene>
    <name evidence="2" type="ORF">UT77_C0002G0072</name>
</gene>
<dbReference type="EMBL" id="LBYB01000002">
    <property type="protein sequence ID" value="KKR42419.1"/>
    <property type="molecule type" value="Genomic_DNA"/>
</dbReference>
<organism evidence="2 3">
    <name type="scientific">Candidatus Daviesbacteria bacterium GW2011_GWC2_40_12</name>
    <dbReference type="NCBI Taxonomy" id="1618431"/>
    <lineage>
        <taxon>Bacteria</taxon>
        <taxon>Candidatus Daviesiibacteriota</taxon>
    </lineage>
</organism>
<keyword evidence="1" id="KW-0472">Membrane</keyword>
<keyword evidence="1" id="KW-0812">Transmembrane</keyword>
<sequence>MAGSNTMNSGFSFMEYLSIIPATALGYLTFRVTTHPTSRIRKKLPNIKTKRLQVFPVIRFKLFGRVFHLHHWFSFSVILVLSFFLSVGILDFMITKGILLGGIIHGLTLPKEHRRIIYKDFSLERLTTIDNN</sequence>
<protein>
    <submittedName>
        <fullName evidence="2">Uncharacterized protein</fullName>
    </submittedName>
</protein>
<dbReference type="Proteomes" id="UP000034881">
    <property type="component" value="Unassembled WGS sequence"/>
</dbReference>
<proteinExistence type="predicted"/>